<dbReference type="InterPro" id="IPR036188">
    <property type="entry name" value="FAD/NAD-bd_sf"/>
</dbReference>
<gene>
    <name evidence="14" type="ORF">HYPDE_27358</name>
</gene>
<dbReference type="InterPro" id="IPR012999">
    <property type="entry name" value="Pyr_OxRdtase_I_AS"/>
</dbReference>
<accession>N0B9E7</accession>
<dbReference type="Gene3D" id="3.50.50.60">
    <property type="entry name" value="FAD/NAD(P)-binding domain"/>
    <property type="match status" value="2"/>
</dbReference>
<dbReference type="OrthoDB" id="9761158at2"/>
<dbReference type="InterPro" id="IPR016156">
    <property type="entry name" value="FAD/NAD-linked_Rdtase_dimer_sf"/>
</dbReference>
<evidence type="ECO:0000313" key="14">
    <source>
        <dbReference type="EMBL" id="AGK57151.1"/>
    </source>
</evidence>
<keyword evidence="15" id="KW-1185">Reference proteome</keyword>
<evidence type="ECO:0000259" key="12">
    <source>
        <dbReference type="Pfam" id="PF02852"/>
    </source>
</evidence>
<evidence type="ECO:0000256" key="6">
    <source>
        <dbReference type="ARBA" id="ARBA00023157"/>
    </source>
</evidence>
<proteinExistence type="inferred from homology"/>
<feature type="disulfide bond" description="Redox-active" evidence="9">
    <location>
        <begin position="44"/>
        <end position="49"/>
    </location>
</feature>
<evidence type="ECO:0000259" key="13">
    <source>
        <dbReference type="Pfam" id="PF07992"/>
    </source>
</evidence>
<keyword evidence="3 8" id="KW-0274">FAD</keyword>
<dbReference type="AlphaFoldDB" id="N0B9E7"/>
<dbReference type="Pfam" id="PF02852">
    <property type="entry name" value="Pyr_redox_dim"/>
    <property type="match status" value="1"/>
</dbReference>
<dbReference type="GO" id="GO:0016668">
    <property type="term" value="F:oxidoreductase activity, acting on a sulfur group of donors, NAD(P) as acceptor"/>
    <property type="evidence" value="ECO:0007669"/>
    <property type="project" value="InterPro"/>
</dbReference>
<evidence type="ECO:0000256" key="10">
    <source>
        <dbReference type="RuleBase" id="RU003691"/>
    </source>
</evidence>
<protein>
    <submittedName>
        <fullName evidence="14">Mercuric reductase</fullName>
    </submittedName>
</protein>
<dbReference type="Gene3D" id="3.30.390.30">
    <property type="match status" value="1"/>
</dbReference>
<dbReference type="KEGG" id="hdt:HYPDE_27358"/>
<evidence type="ECO:0000256" key="4">
    <source>
        <dbReference type="ARBA" id="ARBA00022857"/>
    </source>
</evidence>
<keyword evidence="2 10" id="KW-0285">Flavoprotein</keyword>
<evidence type="ECO:0000256" key="7">
    <source>
        <dbReference type="ARBA" id="ARBA00023284"/>
    </source>
</evidence>
<dbReference type="SUPFAM" id="SSF55424">
    <property type="entry name" value="FAD/NAD-linked reductases, dimerisation (C-terminal) domain"/>
    <property type="match status" value="1"/>
</dbReference>
<evidence type="ECO:0000256" key="1">
    <source>
        <dbReference type="ARBA" id="ARBA00007532"/>
    </source>
</evidence>
<evidence type="ECO:0000256" key="3">
    <source>
        <dbReference type="ARBA" id="ARBA00022827"/>
    </source>
</evidence>
<feature type="chain" id="PRO_5004105943" evidence="11">
    <location>
        <begin position="26"/>
        <end position="473"/>
    </location>
</feature>
<feature type="domain" description="FAD/NAD(P)-binding" evidence="13">
    <location>
        <begin position="8"/>
        <end position="320"/>
    </location>
</feature>
<dbReference type="Pfam" id="PF07992">
    <property type="entry name" value="Pyr_redox_2"/>
    <property type="match status" value="1"/>
</dbReference>
<keyword evidence="4" id="KW-0521">NADP</keyword>
<dbReference type="PANTHER" id="PTHR43014:SF2">
    <property type="entry name" value="MERCURIC REDUCTASE"/>
    <property type="match status" value="1"/>
</dbReference>
<dbReference type="PRINTS" id="PR00411">
    <property type="entry name" value="PNDRDTASEI"/>
</dbReference>
<evidence type="ECO:0000256" key="8">
    <source>
        <dbReference type="PIRSR" id="PIRSR000350-3"/>
    </source>
</evidence>
<dbReference type="STRING" id="670307.HYPDE_27358"/>
<feature type="binding site" evidence="8">
    <location>
        <position position="305"/>
    </location>
    <ligand>
        <name>NAD(+)</name>
        <dbReference type="ChEBI" id="CHEBI:57540"/>
    </ligand>
</feature>
<dbReference type="eggNOG" id="COG1249">
    <property type="taxonomic scope" value="Bacteria"/>
</dbReference>
<dbReference type="InterPro" id="IPR023753">
    <property type="entry name" value="FAD/NAD-binding_dom"/>
</dbReference>
<dbReference type="GO" id="GO:0003955">
    <property type="term" value="F:NAD(P)H dehydrogenase (quinone) activity"/>
    <property type="evidence" value="ECO:0007669"/>
    <property type="project" value="TreeGrafter"/>
</dbReference>
<keyword evidence="6" id="KW-1015">Disulfide bond</keyword>
<keyword evidence="8" id="KW-0547">Nucleotide-binding</keyword>
<evidence type="ECO:0000256" key="5">
    <source>
        <dbReference type="ARBA" id="ARBA00023002"/>
    </source>
</evidence>
<feature type="binding site" evidence="8">
    <location>
        <position position="53"/>
    </location>
    <ligand>
        <name>FAD</name>
        <dbReference type="ChEBI" id="CHEBI:57692"/>
    </ligand>
</feature>
<keyword evidence="5 10" id="KW-0560">Oxidoreductase</keyword>
<keyword evidence="7 10" id="KW-0676">Redox-active center</keyword>
<dbReference type="PROSITE" id="PS00076">
    <property type="entry name" value="PYRIDINE_REDOX_1"/>
    <property type="match status" value="1"/>
</dbReference>
<organism evidence="14 15">
    <name type="scientific">Hyphomicrobium denitrificans 1NES1</name>
    <dbReference type="NCBI Taxonomy" id="670307"/>
    <lineage>
        <taxon>Bacteria</taxon>
        <taxon>Pseudomonadati</taxon>
        <taxon>Pseudomonadota</taxon>
        <taxon>Alphaproteobacteria</taxon>
        <taxon>Hyphomicrobiales</taxon>
        <taxon>Hyphomicrobiaceae</taxon>
        <taxon>Hyphomicrobium</taxon>
    </lineage>
</organism>
<keyword evidence="11" id="KW-0732">Signal</keyword>
<dbReference type="Proteomes" id="UP000005952">
    <property type="component" value="Chromosome"/>
</dbReference>
<feature type="binding site" evidence="8">
    <location>
        <begin position="141"/>
        <end position="143"/>
    </location>
    <ligand>
        <name>FAD</name>
        <dbReference type="ChEBI" id="CHEBI:57692"/>
    </ligand>
</feature>
<feature type="domain" description="Pyridine nucleotide-disulphide oxidoreductase dimerisation" evidence="12">
    <location>
        <begin position="341"/>
        <end position="447"/>
    </location>
</feature>
<feature type="signal peptide" evidence="11">
    <location>
        <begin position="1"/>
        <end position="25"/>
    </location>
</feature>
<reference evidence="14 15" key="1">
    <citation type="journal article" date="2013" name="Genome Announc.">
        <title>Genome sequences for three denitrifying bacterial strains isolated from a uranium- and nitrate-contaminated subsurface environment.</title>
        <authorList>
            <person name="Venkatramanan R."/>
            <person name="Prakash O."/>
            <person name="Woyke T."/>
            <person name="Chain P."/>
            <person name="Goodwin L.A."/>
            <person name="Watson D."/>
            <person name="Brooks S."/>
            <person name="Kostka J.E."/>
            <person name="Green S.J."/>
        </authorList>
    </citation>
    <scope>NUCLEOTIDE SEQUENCE [LARGE SCALE GENOMIC DNA]</scope>
    <source>
        <strain evidence="14 15">1NES1</strain>
    </source>
</reference>
<name>N0B9E7_9HYPH</name>
<dbReference type="PRINTS" id="PR00368">
    <property type="entry name" value="FADPNR"/>
</dbReference>
<evidence type="ECO:0000256" key="9">
    <source>
        <dbReference type="PIRSR" id="PIRSR000350-4"/>
    </source>
</evidence>
<keyword evidence="8" id="KW-0520">NAD</keyword>
<dbReference type="EMBL" id="CP005587">
    <property type="protein sequence ID" value="AGK57151.1"/>
    <property type="molecule type" value="Genomic_DNA"/>
</dbReference>
<dbReference type="HOGENOM" id="CLU_016755_1_0_5"/>
<evidence type="ECO:0000256" key="11">
    <source>
        <dbReference type="SAM" id="SignalP"/>
    </source>
</evidence>
<comment type="similarity">
    <text evidence="1 10">Belongs to the class-I pyridine nucleotide-disulfide oxidoreductase family.</text>
</comment>
<dbReference type="InterPro" id="IPR004099">
    <property type="entry name" value="Pyr_nucl-diS_OxRdtase_dimer"/>
</dbReference>
<evidence type="ECO:0000256" key="2">
    <source>
        <dbReference type="ARBA" id="ARBA00022630"/>
    </source>
</evidence>
<dbReference type="PIRSF" id="PIRSF000350">
    <property type="entry name" value="Mercury_reductase_MerA"/>
    <property type="match status" value="1"/>
</dbReference>
<dbReference type="SUPFAM" id="SSF51905">
    <property type="entry name" value="FAD/NAD(P)-binding domain"/>
    <property type="match status" value="1"/>
</dbReference>
<dbReference type="RefSeq" id="WP_015597188.1">
    <property type="nucleotide sequence ID" value="NC_021172.1"/>
</dbReference>
<comment type="cofactor">
    <cofactor evidence="8">
        <name>FAD</name>
        <dbReference type="ChEBI" id="CHEBI:57692"/>
    </cofactor>
    <text evidence="8">Binds 1 FAD per subunit.</text>
</comment>
<dbReference type="InterPro" id="IPR001100">
    <property type="entry name" value="Pyr_nuc-diS_OxRdtase"/>
</dbReference>
<dbReference type="FunFam" id="3.30.390.30:FF:000001">
    <property type="entry name" value="Dihydrolipoyl dehydrogenase"/>
    <property type="match status" value="1"/>
</dbReference>
<evidence type="ECO:0000313" key="15">
    <source>
        <dbReference type="Proteomes" id="UP000005952"/>
    </source>
</evidence>
<feature type="binding site" evidence="8">
    <location>
        <position position="265"/>
    </location>
    <ligand>
        <name>NAD(+)</name>
        <dbReference type="ChEBI" id="CHEBI:57540"/>
    </ligand>
</feature>
<feature type="binding site" evidence="8">
    <location>
        <begin position="178"/>
        <end position="185"/>
    </location>
    <ligand>
        <name>NAD(+)</name>
        <dbReference type="ChEBI" id="CHEBI:57540"/>
    </ligand>
</feature>
<dbReference type="GO" id="GO:0050660">
    <property type="term" value="F:flavin adenine dinucleotide binding"/>
    <property type="evidence" value="ECO:0007669"/>
    <property type="project" value="TreeGrafter"/>
</dbReference>
<sequence>MSKLLRCDVCVVGAGSAGLSVAAGAAMLGAHTVLFERGEMGGDCLNYGCVPSKALLAASHAARNVRAAARFGLGAPDVRIDFPAVMAHVRDVIARIAPHDSVERFEGLGVRVIKAAARFAGPKEVEGGGVRVRAKRIIIATGSAAVVPQIRGIDLVPFLTNESIFSLSARPDHLLIIGGGPIGVEMAQAFRRLGSSVTIFQRSRLLPKDEPEFVDLLRAELAAEGIALQEGVEIANVVSSGDEISVALHGQPQPITGSHLLLAAGRRPRLEELDLQKGGVRRTEKGVAVDARLRTSNRRVYALGDVIGGPLFTHAASYQAGIVIRNALFRLPAKADYRALPWVTYTDPELAHVGLSEAQARELLGDRVRVTRADFADNDRAQAEREIAGGIKIITDNKGAILGATVLGSHAGELIQLWALAITRKLKLNALTSLIMPYPTRAEISKTVASAFYAPKLFSLWPKRLVRLLLWLS</sequence>
<dbReference type="PANTHER" id="PTHR43014">
    <property type="entry name" value="MERCURIC REDUCTASE"/>
    <property type="match status" value="1"/>
</dbReference>